<dbReference type="Proteomes" id="UP001497480">
    <property type="component" value="Unassembled WGS sequence"/>
</dbReference>
<keyword evidence="2" id="KW-1185">Reference proteome</keyword>
<accession>A0AAV1W7P9</accession>
<proteinExistence type="predicted"/>
<evidence type="ECO:0000313" key="2">
    <source>
        <dbReference type="Proteomes" id="UP001497480"/>
    </source>
</evidence>
<dbReference type="EMBL" id="CAXHTB010000004">
    <property type="protein sequence ID" value="CAL0305316.1"/>
    <property type="molecule type" value="Genomic_DNA"/>
</dbReference>
<protein>
    <submittedName>
        <fullName evidence="1">Uncharacterized protein</fullName>
    </submittedName>
</protein>
<name>A0AAV1W7P9_LUPLU</name>
<comment type="caution">
    <text evidence="1">The sequence shown here is derived from an EMBL/GenBank/DDBJ whole genome shotgun (WGS) entry which is preliminary data.</text>
</comment>
<dbReference type="AlphaFoldDB" id="A0AAV1W7P9"/>
<sequence>MDGQCCLLMSSFHDVPLLLGQSCDSITYSLFFQKDPFHVTIIAMRHLLLMLEDLWRETFPVGTEEFTDKLIQEEELSEDQKDAFKAREAGRKAIAEMSEHLRI</sequence>
<organism evidence="1 2">
    <name type="scientific">Lupinus luteus</name>
    <name type="common">European yellow lupine</name>
    <dbReference type="NCBI Taxonomy" id="3873"/>
    <lineage>
        <taxon>Eukaryota</taxon>
        <taxon>Viridiplantae</taxon>
        <taxon>Streptophyta</taxon>
        <taxon>Embryophyta</taxon>
        <taxon>Tracheophyta</taxon>
        <taxon>Spermatophyta</taxon>
        <taxon>Magnoliopsida</taxon>
        <taxon>eudicotyledons</taxon>
        <taxon>Gunneridae</taxon>
        <taxon>Pentapetalae</taxon>
        <taxon>rosids</taxon>
        <taxon>fabids</taxon>
        <taxon>Fabales</taxon>
        <taxon>Fabaceae</taxon>
        <taxon>Papilionoideae</taxon>
        <taxon>50 kb inversion clade</taxon>
        <taxon>genistoids sensu lato</taxon>
        <taxon>core genistoids</taxon>
        <taxon>Genisteae</taxon>
        <taxon>Lupinus</taxon>
    </lineage>
</organism>
<evidence type="ECO:0000313" key="1">
    <source>
        <dbReference type="EMBL" id="CAL0305316.1"/>
    </source>
</evidence>
<reference evidence="1 2" key="1">
    <citation type="submission" date="2024-03" db="EMBL/GenBank/DDBJ databases">
        <authorList>
            <person name="Martinez-Hernandez J."/>
        </authorList>
    </citation>
    <scope>NUCLEOTIDE SEQUENCE [LARGE SCALE GENOMIC DNA]</scope>
</reference>
<gene>
    <name evidence="1" type="ORF">LLUT_LOCUS6376</name>
</gene>